<dbReference type="InterPro" id="IPR036907">
    <property type="entry name" value="5'-Nucleotdase_C_sf"/>
</dbReference>
<evidence type="ECO:0000259" key="4">
    <source>
        <dbReference type="Pfam" id="PF02872"/>
    </source>
</evidence>
<dbReference type="PANTHER" id="PTHR11575:SF23">
    <property type="entry name" value="5-NUCLEOTIDASE FAMILY PROTEIN"/>
    <property type="match status" value="1"/>
</dbReference>
<dbReference type="Proteomes" id="UP000271031">
    <property type="component" value="Unassembled WGS sequence"/>
</dbReference>
<comment type="similarity">
    <text evidence="2">Belongs to the 5'-nucleotidase family.</text>
</comment>
<name>A0A3M8DCV7_9BACL</name>
<dbReference type="GO" id="GO:0008253">
    <property type="term" value="F:5'-nucleotidase activity"/>
    <property type="evidence" value="ECO:0007669"/>
    <property type="project" value="TreeGrafter"/>
</dbReference>
<dbReference type="SUPFAM" id="SSF56300">
    <property type="entry name" value="Metallo-dependent phosphatases"/>
    <property type="match status" value="1"/>
</dbReference>
<dbReference type="InterPro" id="IPR006179">
    <property type="entry name" value="5_nucleotidase/apyrase"/>
</dbReference>
<gene>
    <name evidence="5" type="ORF">EDM56_17695</name>
</gene>
<sequence length="477" mass="52951">MTSTCTLHILHTNDLHSHFEQMPHIAALLKEKRSRWEAQGEHVLTVDIGDHLDRMSEPTEATWGKANTQILNRSGYQYATIGNNEGLTLTKAQLNQLYQQADFTVVLSNLREPETGEIPPWAVSYAIHRFGDVQVAILAVTAPFTPAYQQLGWDALAPRAILLEQVSALRPHVDAVVLLSHLGYQLDVELAEQIEGIDVILGAHTHHLLEHGQQVGSTLIAQTGKFGQRVGHITLSIDHQSSKVTAADAEVLDPLDYPEDSGVRAFLAQEFRQAEELLITTVAQLPVDFQLDWEKESPFATFLAASIRDWTKADVGMANSGLLLTELPAGPVTKLELLRCLPHPINPCVVTLTGAQLAKVMERAIQPEFVHKELRGFGFRGKVAGWMGIDGMTVEYGDTPDSTIKQIKIDGHPLEPARAYRVATVDMFMYNRRLLPELLDGKDIRFFLPEVLREVLAATLGNEAIVQSSFTPRYTRC</sequence>
<organism evidence="5 6">
    <name type="scientific">Brevibacillus fluminis</name>
    <dbReference type="NCBI Taxonomy" id="511487"/>
    <lineage>
        <taxon>Bacteria</taxon>
        <taxon>Bacillati</taxon>
        <taxon>Bacillota</taxon>
        <taxon>Bacilli</taxon>
        <taxon>Bacillales</taxon>
        <taxon>Paenibacillaceae</taxon>
        <taxon>Brevibacillus</taxon>
    </lineage>
</organism>
<keyword evidence="1" id="KW-0732">Signal</keyword>
<protein>
    <submittedName>
        <fullName evidence="5">Bifunctional metallophosphatase/5'-nucleotidase</fullName>
    </submittedName>
</protein>
<dbReference type="CDD" id="cd00845">
    <property type="entry name" value="MPP_UshA_N_like"/>
    <property type="match status" value="1"/>
</dbReference>
<dbReference type="GO" id="GO:0046872">
    <property type="term" value="F:metal ion binding"/>
    <property type="evidence" value="ECO:0007669"/>
    <property type="project" value="InterPro"/>
</dbReference>
<dbReference type="GO" id="GO:0000166">
    <property type="term" value="F:nucleotide binding"/>
    <property type="evidence" value="ECO:0007669"/>
    <property type="project" value="UniProtKB-KW"/>
</dbReference>
<dbReference type="GO" id="GO:0009166">
    <property type="term" value="P:nucleotide catabolic process"/>
    <property type="evidence" value="ECO:0007669"/>
    <property type="project" value="InterPro"/>
</dbReference>
<feature type="domain" description="Calcineurin-like phosphoesterase" evidence="3">
    <location>
        <begin position="8"/>
        <end position="207"/>
    </location>
</feature>
<dbReference type="InterPro" id="IPR004843">
    <property type="entry name" value="Calcineurin-like_PHP"/>
</dbReference>
<evidence type="ECO:0000313" key="6">
    <source>
        <dbReference type="Proteomes" id="UP000271031"/>
    </source>
</evidence>
<proteinExistence type="inferred from homology"/>
<evidence type="ECO:0000259" key="3">
    <source>
        <dbReference type="Pfam" id="PF00149"/>
    </source>
</evidence>
<dbReference type="InterPro" id="IPR008334">
    <property type="entry name" value="5'-Nucleotdase_C"/>
</dbReference>
<dbReference type="GO" id="GO:0030288">
    <property type="term" value="C:outer membrane-bounded periplasmic space"/>
    <property type="evidence" value="ECO:0007669"/>
    <property type="project" value="TreeGrafter"/>
</dbReference>
<dbReference type="Pfam" id="PF02872">
    <property type="entry name" value="5_nucleotid_C"/>
    <property type="match status" value="1"/>
</dbReference>
<dbReference type="InterPro" id="IPR006146">
    <property type="entry name" value="5'-Nucleotdase_CS"/>
</dbReference>
<dbReference type="PANTHER" id="PTHR11575">
    <property type="entry name" value="5'-NUCLEOTIDASE-RELATED"/>
    <property type="match status" value="1"/>
</dbReference>
<evidence type="ECO:0000256" key="2">
    <source>
        <dbReference type="RuleBase" id="RU362119"/>
    </source>
</evidence>
<feature type="domain" description="5'-Nucleotidase C-terminal" evidence="4">
    <location>
        <begin position="288"/>
        <end position="426"/>
    </location>
</feature>
<dbReference type="PRINTS" id="PR01607">
    <property type="entry name" value="APYRASEFAMLY"/>
</dbReference>
<evidence type="ECO:0000313" key="5">
    <source>
        <dbReference type="EMBL" id="RNB85833.1"/>
    </source>
</evidence>
<dbReference type="GO" id="GO:0008768">
    <property type="term" value="F:UDP-sugar diphosphatase activity"/>
    <property type="evidence" value="ECO:0007669"/>
    <property type="project" value="TreeGrafter"/>
</dbReference>
<comment type="caution">
    <text evidence="5">The sequence shown here is derived from an EMBL/GenBank/DDBJ whole genome shotgun (WGS) entry which is preliminary data.</text>
</comment>
<dbReference type="RefSeq" id="WP_122919245.1">
    <property type="nucleotide sequence ID" value="NZ_RHHQ01000013.1"/>
</dbReference>
<dbReference type="PIRSF" id="PIRSF036361">
    <property type="entry name" value="YunD"/>
    <property type="match status" value="1"/>
</dbReference>
<dbReference type="Gene3D" id="3.90.780.10">
    <property type="entry name" value="5'-Nucleotidase, C-terminal domain"/>
    <property type="match status" value="1"/>
</dbReference>
<keyword evidence="2" id="KW-0378">Hydrolase</keyword>
<keyword evidence="2" id="KW-0547">Nucleotide-binding</keyword>
<keyword evidence="6" id="KW-1185">Reference proteome</keyword>
<dbReference type="EMBL" id="RHHQ01000013">
    <property type="protein sequence ID" value="RNB85833.1"/>
    <property type="molecule type" value="Genomic_DNA"/>
</dbReference>
<dbReference type="InterPro" id="IPR011240">
    <property type="entry name" value="Pesterase_YunD"/>
</dbReference>
<accession>A0A3M8DCV7</accession>
<dbReference type="SUPFAM" id="SSF55816">
    <property type="entry name" value="5'-nucleotidase (syn. UDP-sugar hydrolase), C-terminal domain"/>
    <property type="match status" value="1"/>
</dbReference>
<dbReference type="Pfam" id="PF00149">
    <property type="entry name" value="Metallophos"/>
    <property type="match status" value="1"/>
</dbReference>
<dbReference type="OrthoDB" id="9793179at2"/>
<dbReference type="AlphaFoldDB" id="A0A3M8DCV7"/>
<dbReference type="InterPro" id="IPR029052">
    <property type="entry name" value="Metallo-depent_PP-like"/>
</dbReference>
<dbReference type="Gene3D" id="3.60.21.10">
    <property type="match status" value="1"/>
</dbReference>
<evidence type="ECO:0000256" key="1">
    <source>
        <dbReference type="ARBA" id="ARBA00022729"/>
    </source>
</evidence>
<dbReference type="PROSITE" id="PS00785">
    <property type="entry name" value="5_NUCLEOTIDASE_1"/>
    <property type="match status" value="1"/>
</dbReference>
<reference evidence="5 6" key="1">
    <citation type="submission" date="2018-10" db="EMBL/GenBank/DDBJ databases">
        <title>Phylogenomics of Brevibacillus.</title>
        <authorList>
            <person name="Dunlap C."/>
        </authorList>
    </citation>
    <scope>NUCLEOTIDE SEQUENCE [LARGE SCALE GENOMIC DNA]</scope>
    <source>
        <strain evidence="5 6">JCM 15716</strain>
    </source>
</reference>